<dbReference type="EMBL" id="PUFN01000007">
    <property type="protein sequence ID" value="TDG73821.1"/>
    <property type="molecule type" value="Genomic_DNA"/>
</dbReference>
<proteinExistence type="predicted"/>
<accession>A0A4R5NHF0</accession>
<evidence type="ECO:0000313" key="2">
    <source>
        <dbReference type="Proteomes" id="UP000295257"/>
    </source>
</evidence>
<dbReference type="AlphaFoldDB" id="A0A4R5NHF0"/>
<gene>
    <name evidence="1" type="ORF">C5L30_001313</name>
</gene>
<evidence type="ECO:0000313" key="1">
    <source>
        <dbReference type="EMBL" id="TDG73821.1"/>
    </source>
</evidence>
<keyword evidence="2" id="KW-1185">Reference proteome</keyword>
<protein>
    <submittedName>
        <fullName evidence="1">Uncharacterized protein</fullName>
    </submittedName>
</protein>
<name>A0A4R5NHF0_9LACO</name>
<sequence>MPKNRTGHGSIYGSPYANGEDISKEAVHRRYEREIARVTKEKNTKGFKKYIKKNGIPVSPSNYERLVVLLFKQQNIPARLSDFKYKDAHHVEVTAFDSRCNKHMRCKIDLKQNKIEVISMLD</sequence>
<organism evidence="1 2">
    <name type="scientific">Companilactobacillus farciminis</name>
    <dbReference type="NCBI Taxonomy" id="1612"/>
    <lineage>
        <taxon>Bacteria</taxon>
        <taxon>Bacillati</taxon>
        <taxon>Bacillota</taxon>
        <taxon>Bacilli</taxon>
        <taxon>Lactobacillales</taxon>
        <taxon>Lactobacillaceae</taxon>
        <taxon>Companilactobacillus</taxon>
    </lineage>
</organism>
<comment type="caution">
    <text evidence="1">The sequence shown here is derived from an EMBL/GenBank/DDBJ whole genome shotgun (WGS) entry which is preliminary data.</text>
</comment>
<dbReference type="RefSeq" id="WP_010020868.1">
    <property type="nucleotide sequence ID" value="NZ_CP162899.1"/>
</dbReference>
<dbReference type="Proteomes" id="UP000295257">
    <property type="component" value="Unassembled WGS sequence"/>
</dbReference>
<reference evidence="1 2" key="1">
    <citation type="journal article" date="2019" name="Appl. Microbiol. Biotechnol.">
        <title>Uncovering carbohydrate metabolism through a genotype-phenotype association study of 56 lactic acid bacteria genomes.</title>
        <authorList>
            <person name="Buron-Moles G."/>
            <person name="Chailyan A."/>
            <person name="Dolejs I."/>
            <person name="Forster J."/>
            <person name="Miks M.H."/>
        </authorList>
    </citation>
    <scope>NUCLEOTIDE SEQUENCE [LARGE SCALE GENOMIC DNA]</scope>
    <source>
        <strain evidence="1 2">ATCC 29644</strain>
    </source>
</reference>
<dbReference type="OrthoDB" id="9890893at2"/>